<organism evidence="1 2">
    <name type="scientific">Corchorus capsularis</name>
    <name type="common">Jute</name>
    <dbReference type="NCBI Taxonomy" id="210143"/>
    <lineage>
        <taxon>Eukaryota</taxon>
        <taxon>Viridiplantae</taxon>
        <taxon>Streptophyta</taxon>
        <taxon>Embryophyta</taxon>
        <taxon>Tracheophyta</taxon>
        <taxon>Spermatophyta</taxon>
        <taxon>Magnoliopsida</taxon>
        <taxon>eudicotyledons</taxon>
        <taxon>Gunneridae</taxon>
        <taxon>Pentapetalae</taxon>
        <taxon>rosids</taxon>
        <taxon>malvids</taxon>
        <taxon>Malvales</taxon>
        <taxon>Malvaceae</taxon>
        <taxon>Grewioideae</taxon>
        <taxon>Apeibeae</taxon>
        <taxon>Corchorus</taxon>
    </lineage>
</organism>
<protein>
    <submittedName>
        <fullName evidence="1">Uncharacterized protein</fullName>
    </submittedName>
</protein>
<dbReference type="OrthoDB" id="442947at2759"/>
<reference evidence="1 2" key="1">
    <citation type="submission" date="2013-09" db="EMBL/GenBank/DDBJ databases">
        <title>Corchorus capsularis genome sequencing.</title>
        <authorList>
            <person name="Alam M."/>
            <person name="Haque M.S."/>
            <person name="Islam M.S."/>
            <person name="Emdad E.M."/>
            <person name="Islam M.M."/>
            <person name="Ahmed B."/>
            <person name="Halim A."/>
            <person name="Hossen Q.M.M."/>
            <person name="Hossain M.Z."/>
            <person name="Ahmed R."/>
            <person name="Khan M.M."/>
            <person name="Islam R."/>
            <person name="Rashid M.M."/>
            <person name="Khan S.A."/>
            <person name="Rahman M.S."/>
            <person name="Alam M."/>
        </authorList>
    </citation>
    <scope>NUCLEOTIDE SEQUENCE [LARGE SCALE GENOMIC DNA]</scope>
    <source>
        <strain evidence="2">cv. CVL-1</strain>
        <tissue evidence="1">Whole seedling</tissue>
    </source>
</reference>
<proteinExistence type="predicted"/>
<dbReference type="Gramene" id="OMO94295">
    <property type="protein sequence ID" value="OMO94295"/>
    <property type="gene ID" value="CCACVL1_06066"/>
</dbReference>
<evidence type="ECO:0000313" key="2">
    <source>
        <dbReference type="Proteomes" id="UP000188268"/>
    </source>
</evidence>
<dbReference type="AlphaFoldDB" id="A0A1R3JHQ6"/>
<sequence>MAQQLIQEFISNHKEPAASIYSKVDAVLSATKTIVEAKIVDSSASSKGWL</sequence>
<dbReference type="Proteomes" id="UP000188268">
    <property type="component" value="Unassembled WGS sequence"/>
</dbReference>
<comment type="caution">
    <text evidence="1">The sequence shown here is derived from an EMBL/GenBank/DDBJ whole genome shotgun (WGS) entry which is preliminary data.</text>
</comment>
<keyword evidence="2" id="KW-1185">Reference proteome</keyword>
<accession>A0A1R3JHQ6</accession>
<gene>
    <name evidence="1" type="ORF">CCACVL1_06066</name>
</gene>
<evidence type="ECO:0000313" key="1">
    <source>
        <dbReference type="EMBL" id="OMO94295.1"/>
    </source>
</evidence>
<dbReference type="EMBL" id="AWWV01007903">
    <property type="protein sequence ID" value="OMO94295.1"/>
    <property type="molecule type" value="Genomic_DNA"/>
</dbReference>
<name>A0A1R3JHQ6_COCAP</name>